<dbReference type="InterPro" id="IPR006805">
    <property type="entry name" value="Anth_synth_I_N"/>
</dbReference>
<dbReference type="NCBIfam" id="TIGR00565">
    <property type="entry name" value="trpE_proteo"/>
    <property type="match status" value="1"/>
</dbReference>
<dbReference type="UniPathway" id="UPA00035">
    <property type="reaction ID" value="UER00040"/>
</dbReference>
<comment type="cofactor">
    <cofactor evidence="16">
        <name>Mg(2+)</name>
        <dbReference type="ChEBI" id="CHEBI:18420"/>
    </cofactor>
    <text evidence="16">Binds 1 Mg(2+) ion per subunit.</text>
</comment>
<protein>
    <recommendedName>
        <fullName evidence="5 14">Anthranilate synthase component 1</fullName>
        <ecNumber evidence="4 14">4.1.3.27</ecNumber>
    </recommendedName>
</protein>
<evidence type="ECO:0000259" key="18">
    <source>
        <dbReference type="Pfam" id="PF04715"/>
    </source>
</evidence>
<evidence type="ECO:0000256" key="1">
    <source>
        <dbReference type="ARBA" id="ARBA00004873"/>
    </source>
</evidence>
<dbReference type="PRINTS" id="PR00095">
    <property type="entry name" value="ANTSNTHASEI"/>
</dbReference>
<comment type="caution">
    <text evidence="19">The sequence shown here is derived from an EMBL/GenBank/DDBJ whole genome shotgun (WGS) entry which is preliminary data.</text>
</comment>
<name>V5Z8V4_9GAMM</name>
<dbReference type="PANTHER" id="PTHR11236">
    <property type="entry name" value="AMINOBENZOATE/ANTHRANILATE SYNTHASE"/>
    <property type="match status" value="1"/>
</dbReference>
<dbReference type="Proteomes" id="UP000018217">
    <property type="component" value="Unassembled WGS sequence"/>
</dbReference>
<feature type="domain" description="Anthranilate synthase component I N-terminal" evidence="18">
    <location>
        <begin position="41"/>
        <end position="213"/>
    </location>
</feature>
<comment type="pathway">
    <text evidence="1 14">Amino-acid biosynthesis; L-tryptophan biosynthesis; L-tryptophan from chorismate: step 1/5.</text>
</comment>
<evidence type="ECO:0000256" key="4">
    <source>
        <dbReference type="ARBA" id="ARBA00012266"/>
    </source>
</evidence>
<keyword evidence="9 16" id="KW-0460">Magnesium</keyword>
<comment type="subunit">
    <text evidence="3">Heterotetramer consisting of two non-identical subunits: a beta subunit (TrpG) and a large alpha subunit (TrpE).</text>
</comment>
<feature type="binding site" evidence="15">
    <location>
        <position position="471"/>
    </location>
    <ligand>
        <name>chorismate</name>
        <dbReference type="ChEBI" id="CHEBI:29748"/>
    </ligand>
</feature>
<evidence type="ECO:0000256" key="11">
    <source>
        <dbReference type="ARBA" id="ARBA00023239"/>
    </source>
</evidence>
<gene>
    <name evidence="19" type="primary">trpE</name>
    <name evidence="19" type="ORF">EPIR_2018</name>
</gene>
<dbReference type="NCBIfam" id="NF010079">
    <property type="entry name" value="PRK13564.1"/>
    <property type="match status" value="1"/>
</dbReference>
<keyword evidence="7 16" id="KW-0479">Metal-binding</keyword>
<keyword evidence="20" id="KW-1185">Reference proteome</keyword>
<keyword evidence="11 14" id="KW-0456">Lyase</keyword>
<feature type="binding site" evidence="15">
    <location>
        <begin position="350"/>
        <end position="351"/>
    </location>
    <ligand>
        <name>chorismate</name>
        <dbReference type="ChEBI" id="CHEBI:29748"/>
    </ligand>
</feature>
<evidence type="ECO:0000256" key="15">
    <source>
        <dbReference type="PIRSR" id="PIRSR001373-1"/>
    </source>
</evidence>
<feature type="binding site" evidence="15">
    <location>
        <begin position="313"/>
        <end position="315"/>
    </location>
    <ligand>
        <name>L-tryptophan</name>
        <dbReference type="ChEBI" id="CHEBI:57912"/>
    </ligand>
</feature>
<dbReference type="Gene3D" id="3.60.120.10">
    <property type="entry name" value="Anthranilate synthase"/>
    <property type="match status" value="1"/>
</dbReference>
<dbReference type="PANTHER" id="PTHR11236:SF49">
    <property type="entry name" value="ANTHRANILATE SYNTHASE COMPONENT 1"/>
    <property type="match status" value="1"/>
</dbReference>
<evidence type="ECO:0000256" key="5">
    <source>
        <dbReference type="ARBA" id="ARBA00020653"/>
    </source>
</evidence>
<dbReference type="AlphaFoldDB" id="V5Z8V4"/>
<evidence type="ECO:0000256" key="7">
    <source>
        <dbReference type="ARBA" id="ARBA00022723"/>
    </source>
</evidence>
<evidence type="ECO:0000256" key="16">
    <source>
        <dbReference type="PIRSR" id="PIRSR001373-2"/>
    </source>
</evidence>
<evidence type="ECO:0000256" key="14">
    <source>
        <dbReference type="PIRNR" id="PIRNR001373"/>
    </source>
</evidence>
<dbReference type="Pfam" id="PF00425">
    <property type="entry name" value="Chorismate_bind"/>
    <property type="match status" value="1"/>
</dbReference>
<proteinExistence type="inferred from homology"/>
<evidence type="ECO:0000256" key="6">
    <source>
        <dbReference type="ARBA" id="ARBA00022605"/>
    </source>
</evidence>
<dbReference type="STRING" id="1161919.EPIR_2018"/>
<comment type="catalytic activity">
    <reaction evidence="13 14">
        <text>chorismate + L-glutamine = anthranilate + pyruvate + L-glutamate + H(+)</text>
        <dbReference type="Rhea" id="RHEA:21732"/>
        <dbReference type="ChEBI" id="CHEBI:15361"/>
        <dbReference type="ChEBI" id="CHEBI:15378"/>
        <dbReference type="ChEBI" id="CHEBI:16567"/>
        <dbReference type="ChEBI" id="CHEBI:29748"/>
        <dbReference type="ChEBI" id="CHEBI:29985"/>
        <dbReference type="ChEBI" id="CHEBI:58359"/>
        <dbReference type="EC" id="4.1.3.27"/>
    </reaction>
</comment>
<dbReference type="InterPro" id="IPR019999">
    <property type="entry name" value="Anth_synth_I-like"/>
</dbReference>
<dbReference type="EC" id="4.1.3.27" evidence="4 14"/>
<reference evidence="19 20" key="1">
    <citation type="journal article" date="2013" name="Syst. Appl. Microbiol.">
        <title>Phylogenetic position and virulence apparatus of the pear flower necrosis pathogen Erwinia piriflorinigrans CFBP 5888T as assessed by comparative genomics.</title>
        <authorList>
            <person name="Smits T.H."/>
            <person name="Rezzonico F."/>
            <person name="Lopez M.M."/>
            <person name="Blom J."/>
            <person name="Goesmann A."/>
            <person name="Frey J.E."/>
            <person name="Duffy B."/>
        </authorList>
    </citation>
    <scope>NUCLEOTIDE SEQUENCE [LARGE SCALE GENOMIC DNA]</scope>
    <source>
        <strain evidence="20">CFBP5888</strain>
    </source>
</reference>
<dbReference type="EMBL" id="CAHS01000015">
    <property type="protein sequence ID" value="CCG87383.1"/>
    <property type="molecule type" value="Genomic_DNA"/>
</dbReference>
<comment type="similarity">
    <text evidence="2 14">Belongs to the anthranilate synthase component I family.</text>
</comment>
<evidence type="ECO:0000313" key="19">
    <source>
        <dbReference type="EMBL" id="CCG87383.1"/>
    </source>
</evidence>
<feature type="binding site" evidence="15">
    <location>
        <begin position="505"/>
        <end position="507"/>
    </location>
    <ligand>
        <name>chorismate</name>
        <dbReference type="ChEBI" id="CHEBI:29748"/>
    </ligand>
</feature>
<keyword evidence="8 14" id="KW-0822">Tryptophan biosynthesis</keyword>
<feature type="binding site" evidence="16">
    <location>
        <position position="383"/>
    </location>
    <ligand>
        <name>Mg(2+)</name>
        <dbReference type="ChEBI" id="CHEBI:18420"/>
    </ligand>
</feature>
<evidence type="ECO:0000256" key="9">
    <source>
        <dbReference type="ARBA" id="ARBA00022842"/>
    </source>
</evidence>
<dbReference type="SUPFAM" id="SSF56322">
    <property type="entry name" value="ADC synthase"/>
    <property type="match status" value="1"/>
</dbReference>
<keyword evidence="6 14" id="KW-0028">Amino-acid biosynthesis</keyword>
<sequence length="542" mass="60227">MCRYSGPHNAGFFLSKIQRTSFMQNAKPTVKLITASAPYREDPAAVFHQLCAARSETLLLESADVDSKCNLKSLLIVDSALRISALDNRVQIEALSANGRALLPLLDAALPSSVTNRVHPDRRELVFPHNDRIQDEDANLRALSVFDALRLIPALVQSPQEEREAMLLGGLFAYDLVAGFEKLPELNNQQRCPDYCFYLAETLLVIDHQTQTARLQASLFTPEASEFMRLQSRIKQLHDQMTQPASALPVQKVDSMQLSVSQSDEEYCAVVRQMQEAIRIGEIFQVVPSRRFSLPCPSPLAAYDTLKNSNPSPYMFFMQDRDFSLFGASPESSLKYEAVSNQIEIYPIAGTRPRGRHADGSLDRDLDSRIELEMRTDHKEMAEHLMLVDLARNDLARICQPGTRYVADLTKVDRYTFVMHLVSRVVGQLRNDIDVLHAYRACMNMGTLSGAPKVRAMQLIAKAEGTRRGSYGGAVGYFTASGDLDTCIVIRSAYVEDGVATVQAGAGVVLDSNPQAEADESRNKARAVLRAIATAHHCQEIF</sequence>
<dbReference type="PIRSF" id="PIRSF001373">
    <property type="entry name" value="TrpE"/>
    <property type="match status" value="1"/>
</dbReference>
<feature type="binding site" evidence="15">
    <location>
        <position position="62"/>
    </location>
    <ligand>
        <name>L-tryptophan</name>
        <dbReference type="ChEBI" id="CHEBI:57912"/>
    </ligand>
</feature>
<evidence type="ECO:0000256" key="10">
    <source>
        <dbReference type="ARBA" id="ARBA00023141"/>
    </source>
</evidence>
<feature type="binding site" evidence="15">
    <location>
        <position position="491"/>
    </location>
    <ligand>
        <name>chorismate</name>
        <dbReference type="ChEBI" id="CHEBI:29748"/>
    </ligand>
</feature>
<evidence type="ECO:0000256" key="3">
    <source>
        <dbReference type="ARBA" id="ARBA00011575"/>
    </source>
</evidence>
<evidence type="ECO:0000256" key="12">
    <source>
        <dbReference type="ARBA" id="ARBA00025634"/>
    </source>
</evidence>
<dbReference type="FunFam" id="3.60.120.10:FF:000006">
    <property type="entry name" value="Anthranilate synthase component 1"/>
    <property type="match status" value="1"/>
</dbReference>
<evidence type="ECO:0000259" key="17">
    <source>
        <dbReference type="Pfam" id="PF00425"/>
    </source>
</evidence>
<feature type="binding site" evidence="16">
    <location>
        <position position="520"/>
    </location>
    <ligand>
        <name>Mg(2+)</name>
        <dbReference type="ChEBI" id="CHEBI:18420"/>
    </ligand>
</feature>
<comment type="function">
    <text evidence="12">Part of a heterotetrameric complex that catalyzes the two-step biosynthesis of anthranilate, an intermediate in the biosynthesis of L-tryptophan. In the first step, the glutamine-binding beta subunit (TrpG) of anthranilate synthase (AS) provides the glutamine amidotransferase activity which generates ammonia as a substrate that, along with chorismate, is used in the second step, catalyzed by the large alpha subunit of AS (TrpE) to produce anthranilate. In the absence of TrpG, TrpE can synthesize anthranilate directly from chorismate and high concentrations of ammonia.</text>
</comment>
<accession>V5Z8V4</accession>
<dbReference type="InterPro" id="IPR005257">
    <property type="entry name" value="Anth_synth_I_TrpE"/>
</dbReference>
<evidence type="ECO:0000256" key="8">
    <source>
        <dbReference type="ARBA" id="ARBA00022822"/>
    </source>
</evidence>
<evidence type="ECO:0000313" key="20">
    <source>
        <dbReference type="Proteomes" id="UP000018217"/>
    </source>
</evidence>
<dbReference type="GO" id="GO:0004049">
    <property type="term" value="F:anthranilate synthase activity"/>
    <property type="evidence" value="ECO:0007669"/>
    <property type="project" value="UniProtKB-EC"/>
</dbReference>
<dbReference type="GO" id="GO:0046872">
    <property type="term" value="F:metal ion binding"/>
    <property type="evidence" value="ECO:0007669"/>
    <property type="project" value="UniProtKB-KW"/>
</dbReference>
<dbReference type="GO" id="GO:0000162">
    <property type="term" value="P:L-tryptophan biosynthetic process"/>
    <property type="evidence" value="ECO:0007669"/>
    <property type="project" value="UniProtKB-UniPathway"/>
</dbReference>
<keyword evidence="10 14" id="KW-0057">Aromatic amino acid biosynthesis</keyword>
<dbReference type="InterPro" id="IPR015890">
    <property type="entry name" value="Chorismate_C"/>
</dbReference>
<organism evidence="19 20">
    <name type="scientific">Erwinia piriflorinigrans CFBP 5888</name>
    <dbReference type="NCBI Taxonomy" id="1161919"/>
    <lineage>
        <taxon>Bacteria</taxon>
        <taxon>Pseudomonadati</taxon>
        <taxon>Pseudomonadota</taxon>
        <taxon>Gammaproteobacteria</taxon>
        <taxon>Enterobacterales</taxon>
        <taxon>Erwiniaceae</taxon>
        <taxon>Erwinia</taxon>
    </lineage>
</organism>
<evidence type="ECO:0000256" key="13">
    <source>
        <dbReference type="ARBA" id="ARBA00047683"/>
    </source>
</evidence>
<feature type="domain" description="Chorismate-utilising enzyme C-terminal" evidence="17">
    <location>
        <begin position="264"/>
        <end position="524"/>
    </location>
</feature>
<dbReference type="InterPro" id="IPR005801">
    <property type="entry name" value="ADC_synthase"/>
</dbReference>
<evidence type="ECO:0000256" key="2">
    <source>
        <dbReference type="ARBA" id="ARBA00009562"/>
    </source>
</evidence>
<dbReference type="Pfam" id="PF04715">
    <property type="entry name" value="Anth_synt_I_N"/>
    <property type="match status" value="1"/>
</dbReference>